<proteinExistence type="inferred from homology"/>
<protein>
    <submittedName>
        <fullName evidence="6">Uncharacterized protein</fullName>
    </submittedName>
</protein>
<dbReference type="Pfam" id="PF01027">
    <property type="entry name" value="Bax1-I"/>
    <property type="match status" value="1"/>
</dbReference>
<dbReference type="GO" id="GO:0016020">
    <property type="term" value="C:membrane"/>
    <property type="evidence" value="ECO:0007669"/>
    <property type="project" value="UniProtKB-SubCell"/>
</dbReference>
<reference evidence="6" key="1">
    <citation type="journal article" date="2023" name="Mol. Biol. Evol.">
        <title>Third-Generation Sequencing Reveals the Adaptive Role of the Epigenome in Three Deep-Sea Polychaetes.</title>
        <authorList>
            <person name="Perez M."/>
            <person name="Aroh O."/>
            <person name="Sun Y."/>
            <person name="Lan Y."/>
            <person name="Juniper S.K."/>
            <person name="Young C.R."/>
            <person name="Angers B."/>
            <person name="Qian P.Y."/>
        </authorList>
    </citation>
    <scope>NUCLEOTIDE SEQUENCE</scope>
    <source>
        <strain evidence="6">R07B-5</strain>
    </source>
</reference>
<evidence type="ECO:0000313" key="6">
    <source>
        <dbReference type="EMBL" id="KAK2179018.1"/>
    </source>
</evidence>
<organism evidence="6 7">
    <name type="scientific">Ridgeia piscesae</name>
    <name type="common">Tubeworm</name>
    <dbReference type="NCBI Taxonomy" id="27915"/>
    <lineage>
        <taxon>Eukaryota</taxon>
        <taxon>Metazoa</taxon>
        <taxon>Spiralia</taxon>
        <taxon>Lophotrochozoa</taxon>
        <taxon>Annelida</taxon>
        <taxon>Polychaeta</taxon>
        <taxon>Sedentaria</taxon>
        <taxon>Canalipalpata</taxon>
        <taxon>Sabellida</taxon>
        <taxon>Siboglinidae</taxon>
        <taxon>Ridgeia</taxon>
    </lineage>
</organism>
<dbReference type="PANTHER" id="PTHR23291">
    <property type="entry name" value="BAX INHIBITOR-RELATED"/>
    <property type="match status" value="1"/>
</dbReference>
<evidence type="ECO:0000313" key="7">
    <source>
        <dbReference type="Proteomes" id="UP001209878"/>
    </source>
</evidence>
<comment type="subcellular location">
    <subcellularLocation>
        <location evidence="1">Membrane</location>
        <topology evidence="1">Multi-pass membrane protein</topology>
    </subcellularLocation>
</comment>
<dbReference type="AlphaFoldDB" id="A0AAD9NSF2"/>
<feature type="transmembrane region" description="Helical" evidence="5">
    <location>
        <begin position="175"/>
        <end position="191"/>
    </location>
</feature>
<dbReference type="CDD" id="cd10428">
    <property type="entry name" value="LFG_like"/>
    <property type="match status" value="1"/>
</dbReference>
<feature type="transmembrane region" description="Helical" evidence="5">
    <location>
        <begin position="30"/>
        <end position="51"/>
    </location>
</feature>
<keyword evidence="3 5" id="KW-1133">Transmembrane helix</keyword>
<evidence type="ECO:0000256" key="2">
    <source>
        <dbReference type="ARBA" id="ARBA00022692"/>
    </source>
</evidence>
<feature type="transmembrane region" description="Helical" evidence="5">
    <location>
        <begin position="93"/>
        <end position="113"/>
    </location>
</feature>
<feature type="transmembrane region" description="Helical" evidence="5">
    <location>
        <begin position="119"/>
        <end position="137"/>
    </location>
</feature>
<sequence length="236" mass="26515">MDTSPIIDGNGSYSFEFSDKSIRLGFIRKVYSILLCQLLVTIAAICIFLYVEPVKEFSEKNEWLFIVALVASFVLIIVLACCPDVRRNHPTNIILLGLFTLCESFMLGSISSHYDKWEVMMAVAVTAVVVFGLTIFAMQTKIDFTMCSAGLFVALLILFVFGILCAIIQNHIANMVYSCIGALLFSMYLVFDTQMMMGGKHKYSISPEEYIFAALNLYLDIINLFLFILSIFGSRD</sequence>
<evidence type="ECO:0000256" key="1">
    <source>
        <dbReference type="ARBA" id="ARBA00004141"/>
    </source>
</evidence>
<keyword evidence="4 5" id="KW-0472">Membrane</keyword>
<keyword evidence="2 5" id="KW-0812">Transmembrane</keyword>
<dbReference type="PANTHER" id="PTHR23291:SF47">
    <property type="entry name" value="TRANSMEMBRANE BAX INHIBITOR MOTIF CONTAINING 7"/>
    <property type="match status" value="1"/>
</dbReference>
<feature type="transmembrane region" description="Helical" evidence="5">
    <location>
        <begin position="63"/>
        <end position="81"/>
    </location>
</feature>
<dbReference type="EMBL" id="JAODUO010000519">
    <property type="protein sequence ID" value="KAK2179018.1"/>
    <property type="molecule type" value="Genomic_DNA"/>
</dbReference>
<dbReference type="Proteomes" id="UP001209878">
    <property type="component" value="Unassembled WGS sequence"/>
</dbReference>
<feature type="transmembrane region" description="Helical" evidence="5">
    <location>
        <begin position="149"/>
        <end position="169"/>
    </location>
</feature>
<dbReference type="InterPro" id="IPR006214">
    <property type="entry name" value="Bax_inhibitor_1-related"/>
</dbReference>
<keyword evidence="7" id="KW-1185">Reference proteome</keyword>
<evidence type="ECO:0000256" key="4">
    <source>
        <dbReference type="ARBA" id="ARBA00023136"/>
    </source>
</evidence>
<name>A0AAD9NSF2_RIDPI</name>
<comment type="caution">
    <text evidence="6">The sequence shown here is derived from an EMBL/GenBank/DDBJ whole genome shotgun (WGS) entry which is preliminary data.</text>
</comment>
<comment type="similarity">
    <text evidence="5">Belongs to the BI1 family.</text>
</comment>
<evidence type="ECO:0000256" key="5">
    <source>
        <dbReference type="RuleBase" id="RU004379"/>
    </source>
</evidence>
<feature type="transmembrane region" description="Helical" evidence="5">
    <location>
        <begin position="211"/>
        <end position="232"/>
    </location>
</feature>
<evidence type="ECO:0000256" key="3">
    <source>
        <dbReference type="ARBA" id="ARBA00022989"/>
    </source>
</evidence>
<gene>
    <name evidence="6" type="ORF">NP493_519g05048</name>
</gene>
<accession>A0AAD9NSF2</accession>